<evidence type="ECO:0000259" key="2">
    <source>
        <dbReference type="Pfam" id="PF17921"/>
    </source>
</evidence>
<dbReference type="Pfam" id="PF17921">
    <property type="entry name" value="Integrase_H2C2"/>
    <property type="match status" value="1"/>
</dbReference>
<sequence length="906" mass="101327">MMKLALACNHSLVEEVRTIEKGPDRVRSHEELMGGMYLLVNTLLQEPSDLIGSLNPAGGGDVVPESQDDEFEKGEIKEPFRAEEYDGIYLELGLLLSCEMLDRDASDRAQRMRQRYLVRDDHLFVKRQVGNPRRVVCGRNRQIDVIAALHDGIAGGHRGANATYAKISELYYWDGMMEMVNLHTLPRAISSKAGRATASKVGKGSRGHGRAIRTKTGPVLVSCIEEYYLRYPFVREFVMDRGSEFTCQEVQELLSRTDFAKTTMPRGGREMRPLRRPTGASGGHERHGSYRREHTPEYDDGDIELFFGDYWSYASRRRWTVTRMIERLRGRGRFAEPIARIREEARTWQEVEQAMQRLRHSPVGADGEPIRLQIGNAGEFIPTFERFMHEQAPTPEVEAEPMDVQEEGRERGETPPPPPDLIQSPEVRVETEPEETDWRKEAISTVDMYLAAHAAEHPDLEEVPREKPLQEPHPPPTEAPPEAPPGDIRPIAGRARPRETAEEKRIRVGIRLEEIWQERQRLEASGDLPDRPPDAPAKAPGIPDLWKEFFEQRTEGLTSPTKAGFGVARQAEETLDRRIRFLARTSFDRYLMLGGDLAGKKAKEEGHGPSEAGPSQGPPLGRVILGPEEAKAKREAEKEAFVFRAPTEFATLPVEPLGVPPTSSPLPGEEGPQGATSEPTQGSMEGPMGVLLEALDTMQEEASTPMPELGTETVSEGLPMVVPEGRRESRPQRLDTPEYVPEVGDLRSRLGSWAPESGSGERAPESEQQAVASTMVGSPSSPPPQPKKKKFKRKVDQLFFFCKRGVHWALVRPKFLKDKAEGKVSESAGKMYDRQGRVVERSADGGRAQLYRHNQEEMSLGLALWVMTLNLRNGGAGIETGRRQLRSEAALDDKDRGVESPADYPP</sequence>
<dbReference type="Gramene" id="GBG91317">
    <property type="protein sequence ID" value="GBG91317"/>
    <property type="gene ID" value="CBR_g52203"/>
</dbReference>
<keyword evidence="4" id="KW-1185">Reference proteome</keyword>
<organism evidence="3 4">
    <name type="scientific">Chara braunii</name>
    <name type="common">Braun's stonewort</name>
    <dbReference type="NCBI Taxonomy" id="69332"/>
    <lineage>
        <taxon>Eukaryota</taxon>
        <taxon>Viridiplantae</taxon>
        <taxon>Streptophyta</taxon>
        <taxon>Charophyceae</taxon>
        <taxon>Charales</taxon>
        <taxon>Characeae</taxon>
        <taxon>Chara</taxon>
    </lineage>
</organism>
<feature type="compositionally biased region" description="Polar residues" evidence="1">
    <location>
        <begin position="766"/>
        <end position="777"/>
    </location>
</feature>
<dbReference type="EMBL" id="BFEA01000894">
    <property type="protein sequence ID" value="GBG91317.1"/>
    <property type="molecule type" value="Genomic_DNA"/>
</dbReference>
<feature type="compositionally biased region" description="Basic and acidic residues" evidence="1">
    <location>
        <begin position="881"/>
        <end position="898"/>
    </location>
</feature>
<feature type="compositionally biased region" description="Pro residues" evidence="1">
    <location>
        <begin position="471"/>
        <end position="484"/>
    </location>
</feature>
<dbReference type="InterPro" id="IPR041588">
    <property type="entry name" value="Integrase_H2C2"/>
</dbReference>
<feature type="region of interest" description="Disordered" evidence="1">
    <location>
        <begin position="653"/>
        <end position="686"/>
    </location>
</feature>
<dbReference type="AlphaFoldDB" id="A0A388M9R5"/>
<feature type="region of interest" description="Disordered" evidence="1">
    <location>
        <begin position="459"/>
        <end position="504"/>
    </location>
</feature>
<dbReference type="Proteomes" id="UP000265515">
    <property type="component" value="Unassembled WGS sequence"/>
</dbReference>
<dbReference type="Gene3D" id="1.10.340.70">
    <property type="match status" value="1"/>
</dbReference>
<feature type="compositionally biased region" description="Basic and acidic residues" evidence="1">
    <location>
        <begin position="459"/>
        <end position="470"/>
    </location>
</feature>
<proteinExistence type="predicted"/>
<feature type="region of interest" description="Disordered" evidence="1">
    <location>
        <begin position="599"/>
        <end position="625"/>
    </location>
</feature>
<feature type="compositionally biased region" description="Basic and acidic residues" evidence="1">
    <location>
        <begin position="283"/>
        <end position="295"/>
    </location>
</feature>
<name>A0A388M9R5_CHABU</name>
<gene>
    <name evidence="3" type="ORF">CBR_g52203</name>
</gene>
<feature type="domain" description="Integrase zinc-binding" evidence="2">
    <location>
        <begin position="142"/>
        <end position="181"/>
    </location>
</feature>
<evidence type="ECO:0000313" key="4">
    <source>
        <dbReference type="Proteomes" id="UP000265515"/>
    </source>
</evidence>
<feature type="region of interest" description="Disordered" evidence="1">
    <location>
        <begin position="881"/>
        <end position="906"/>
    </location>
</feature>
<evidence type="ECO:0000256" key="1">
    <source>
        <dbReference type="SAM" id="MobiDB-lite"/>
    </source>
</evidence>
<dbReference type="OrthoDB" id="446925at2759"/>
<feature type="compositionally biased region" description="Polar residues" evidence="1">
    <location>
        <begin position="674"/>
        <end position="683"/>
    </location>
</feature>
<accession>A0A388M9R5</accession>
<feature type="compositionally biased region" description="Basic and acidic residues" evidence="1">
    <location>
        <begin position="599"/>
        <end position="608"/>
    </location>
</feature>
<comment type="caution">
    <text evidence="3">The sequence shown here is derived from an EMBL/GenBank/DDBJ whole genome shotgun (WGS) entry which is preliminary data.</text>
</comment>
<feature type="compositionally biased region" description="Basic and acidic residues" evidence="1">
    <location>
        <begin position="522"/>
        <end position="533"/>
    </location>
</feature>
<protein>
    <recommendedName>
        <fullName evidence="2">Integrase zinc-binding domain-containing protein</fullName>
    </recommendedName>
</protein>
<feature type="region of interest" description="Disordered" evidence="1">
    <location>
        <begin position="392"/>
        <end position="440"/>
    </location>
</feature>
<feature type="compositionally biased region" description="Basic and acidic residues" evidence="1">
    <location>
        <begin position="427"/>
        <end position="440"/>
    </location>
</feature>
<feature type="region of interest" description="Disordered" evidence="1">
    <location>
        <begin position="264"/>
        <end position="295"/>
    </location>
</feature>
<evidence type="ECO:0000313" key="3">
    <source>
        <dbReference type="EMBL" id="GBG91317.1"/>
    </source>
</evidence>
<reference evidence="3 4" key="1">
    <citation type="journal article" date="2018" name="Cell">
        <title>The Chara Genome: Secondary Complexity and Implications for Plant Terrestrialization.</title>
        <authorList>
            <person name="Nishiyama T."/>
            <person name="Sakayama H."/>
            <person name="Vries J.D."/>
            <person name="Buschmann H."/>
            <person name="Saint-Marcoux D."/>
            <person name="Ullrich K.K."/>
            <person name="Haas F.B."/>
            <person name="Vanderstraeten L."/>
            <person name="Becker D."/>
            <person name="Lang D."/>
            <person name="Vosolsobe S."/>
            <person name="Rombauts S."/>
            <person name="Wilhelmsson P.K.I."/>
            <person name="Janitza P."/>
            <person name="Kern R."/>
            <person name="Heyl A."/>
            <person name="Rumpler F."/>
            <person name="Villalobos L.I.A.C."/>
            <person name="Clay J.M."/>
            <person name="Skokan R."/>
            <person name="Toyoda A."/>
            <person name="Suzuki Y."/>
            <person name="Kagoshima H."/>
            <person name="Schijlen E."/>
            <person name="Tajeshwar N."/>
            <person name="Catarino B."/>
            <person name="Hetherington A.J."/>
            <person name="Saltykova A."/>
            <person name="Bonnot C."/>
            <person name="Breuninger H."/>
            <person name="Symeonidi A."/>
            <person name="Radhakrishnan G.V."/>
            <person name="Van Nieuwerburgh F."/>
            <person name="Deforce D."/>
            <person name="Chang C."/>
            <person name="Karol K.G."/>
            <person name="Hedrich R."/>
            <person name="Ulvskov P."/>
            <person name="Glockner G."/>
            <person name="Delwiche C.F."/>
            <person name="Petrasek J."/>
            <person name="Van de Peer Y."/>
            <person name="Friml J."/>
            <person name="Beilby M."/>
            <person name="Dolan L."/>
            <person name="Kohara Y."/>
            <person name="Sugano S."/>
            <person name="Fujiyama A."/>
            <person name="Delaux P.-M."/>
            <person name="Quint M."/>
            <person name="TheiBen G."/>
            <person name="Hagemann M."/>
            <person name="Harholt J."/>
            <person name="Dunand C."/>
            <person name="Zachgo S."/>
            <person name="Langdale J."/>
            <person name="Maumus F."/>
            <person name="Straeten D.V.D."/>
            <person name="Gould S.B."/>
            <person name="Rensing S.A."/>
        </authorList>
    </citation>
    <scope>NUCLEOTIDE SEQUENCE [LARGE SCALE GENOMIC DNA]</scope>
    <source>
        <strain evidence="3 4">S276</strain>
    </source>
</reference>
<feature type="region of interest" description="Disordered" evidence="1">
    <location>
        <begin position="522"/>
        <end position="542"/>
    </location>
</feature>
<feature type="region of interest" description="Disordered" evidence="1">
    <location>
        <begin position="748"/>
        <end position="790"/>
    </location>
</feature>